<proteinExistence type="inferred from homology"/>
<keyword evidence="4" id="KW-0808">Transferase</keyword>
<dbReference type="GO" id="GO:0043539">
    <property type="term" value="F:protein serine/threonine kinase activator activity"/>
    <property type="evidence" value="ECO:0007669"/>
    <property type="project" value="InterPro"/>
</dbReference>
<dbReference type="Proteomes" id="UP000095767">
    <property type="component" value="Unassembled WGS sequence"/>
</dbReference>
<dbReference type="PANTHER" id="PTHR48014">
    <property type="entry name" value="SERINE/THREONINE-PROTEIN KINASE FRAY2"/>
    <property type="match status" value="1"/>
</dbReference>
<keyword evidence="2" id="KW-0067">ATP-binding</keyword>
<dbReference type="Pfam" id="PF07714">
    <property type="entry name" value="PK_Tyr_Ser-Thr"/>
    <property type="match status" value="1"/>
</dbReference>
<dbReference type="InterPro" id="IPR001245">
    <property type="entry name" value="Ser-Thr/Tyr_kinase_cat_dom"/>
</dbReference>
<dbReference type="OrthoDB" id="248923at2759"/>
<dbReference type="FunFam" id="3.30.200.20:FF:000099">
    <property type="entry name" value="Serine/threonine-protein kinase BLUS1"/>
    <property type="match status" value="1"/>
</dbReference>
<comment type="similarity">
    <text evidence="1">Belongs to the protein kinase superfamily. STE Ser/Thr protein kinase family. STE20 subfamily.</text>
</comment>
<dbReference type="InterPro" id="IPR011009">
    <property type="entry name" value="Kinase-like_dom_sf"/>
</dbReference>
<dbReference type="Gene3D" id="3.30.200.20">
    <property type="entry name" value="Phosphorylase Kinase, domain 1"/>
    <property type="match status" value="1"/>
</dbReference>
<dbReference type="SUPFAM" id="SSF56112">
    <property type="entry name" value="Protein kinase-like (PK-like)"/>
    <property type="match status" value="2"/>
</dbReference>
<evidence type="ECO:0000256" key="1">
    <source>
        <dbReference type="ARBA" id="ARBA00008874"/>
    </source>
</evidence>
<dbReference type="STRING" id="888268.A0A1E5VM41"/>
<evidence type="ECO:0000256" key="2">
    <source>
        <dbReference type="PROSITE-ProRule" id="PRU10141"/>
    </source>
</evidence>
<dbReference type="PROSITE" id="PS50011">
    <property type="entry name" value="PROTEIN_KINASE_DOM"/>
    <property type="match status" value="1"/>
</dbReference>
<feature type="domain" description="Protein kinase" evidence="3">
    <location>
        <begin position="17"/>
        <end position="618"/>
    </location>
</feature>
<reference evidence="4 5" key="1">
    <citation type="submission" date="2016-09" db="EMBL/GenBank/DDBJ databases">
        <title>The draft genome of Dichanthelium oligosanthes: A C3 panicoid grass species.</title>
        <authorList>
            <person name="Studer A.J."/>
            <person name="Schnable J.C."/>
            <person name="Brutnell T.P."/>
        </authorList>
    </citation>
    <scope>NUCLEOTIDE SEQUENCE [LARGE SCALE GENOMIC DNA]</scope>
    <source>
        <strain evidence="5">cv. Kellogg 1175</strain>
        <tissue evidence="4">Leaf</tissue>
    </source>
</reference>
<keyword evidence="2" id="KW-0547">Nucleotide-binding</keyword>
<evidence type="ECO:0000313" key="5">
    <source>
        <dbReference type="Proteomes" id="UP000095767"/>
    </source>
</evidence>
<feature type="binding site" evidence="2">
    <location>
        <position position="46"/>
    </location>
    <ligand>
        <name>ATP</name>
        <dbReference type="ChEBI" id="CHEBI:30616"/>
    </ligand>
</feature>
<protein>
    <submittedName>
        <fullName evidence="4">Serine/threonine-protein kinase BLUS1</fullName>
    </submittedName>
</protein>
<dbReference type="Pfam" id="PF00069">
    <property type="entry name" value="Pkinase"/>
    <property type="match status" value="1"/>
</dbReference>
<keyword evidence="5" id="KW-1185">Reference proteome</keyword>
<evidence type="ECO:0000259" key="3">
    <source>
        <dbReference type="PROSITE" id="PS50011"/>
    </source>
</evidence>
<dbReference type="InterPro" id="IPR000719">
    <property type="entry name" value="Prot_kinase_dom"/>
</dbReference>
<dbReference type="EMBL" id="LWDX02035203">
    <property type="protein sequence ID" value="OEL26198.1"/>
    <property type="molecule type" value="Genomic_DNA"/>
</dbReference>
<dbReference type="PANTHER" id="PTHR48014:SF10">
    <property type="entry name" value="PROTEIN KINASE SUPERFAMILY PROTEIN"/>
    <property type="match status" value="1"/>
</dbReference>
<evidence type="ECO:0000313" key="4">
    <source>
        <dbReference type="EMBL" id="OEL26198.1"/>
    </source>
</evidence>
<comment type="caution">
    <text evidence="4">The sequence shown here is derived from an EMBL/GenBank/DDBJ whole genome shotgun (WGS) entry which is preliminary data.</text>
</comment>
<gene>
    <name evidence="4" type="ORF">BAE44_0012783</name>
</gene>
<name>A0A1E5VM41_9POAL</name>
<dbReference type="InterPro" id="IPR047173">
    <property type="entry name" value="STRAD_A/B-like"/>
</dbReference>
<keyword evidence="4" id="KW-0418">Kinase</keyword>
<sequence length="868" mass="95098">MEHALLSRRFPTDPNEYKLYEEIGEGVSATVYRALCVPLDIMVAIKVLDLEKCNNDLDGIRREVQTMNLIDHPNLLRAYCSFTNGHQLWVVMPYMASGSALHIMKTSFPEGFDEPVIATLLREVLKALIYLHSQGHIHRDVKVIYCHSSLNLQLVASAPLLQFCMQRFRLWIEATNIFGLLWFQFDSMASAAISTLIKDHRCISEGLAPISEGIDRAYAGPPPLRFGRGENGAQTQGGDTSTGCSTWTPSTAAGVGFTPGDGFFGAAPSDWNAAGPLLGAIVDRSSSAQDRWPSVPLLQIGMPPALCSEPSSTDHPALTRTGPVAVVLRGGDIAGGAALVALVAADVVHTPSGPAVPRRMRVLGEGQQLLLDGRPPSTRMPGKAPCAGHLGPWPRAPPQQAMIAGQLRPSALHMRQHQTGVITPEPVHQTTLLQANTIICAWTWHGRAAGKSGGFPWDPGETSIKCIPPSWMAPEVMQQLHGYDYKADIWSFGITALELAHGHAPFSKYPPMKVLLMTLQNAPPGLDYERDKRFSKKEYIRGISGWNFNLEDLKNAAALIDSSNGTCHLGVRDNKVKDDSQDSYNNPEHIYQERVNHVASGRPEEDEIQEVEDLNDSLSSSFPSCPLEALKSCFDVYGTDDPDPTATGSRVQPSVGSVPVLQFPKIEHCRSANCNGESLERSVSVPKNLGISGCHKHSSGSLIPEQVLSPYISADLERLLTLALCHERDEFCQKNPSNRNRSGPLLFRQMKDPRTNISGSYISLQQQQQQDKSTNWSNTPKSQVVCNSSNIAILDAAKYYAKDDSEASTSGSYQTSGGPVREKELQSYVVQLQRSVTELAEEVKRLKLRNNQGRRIIVSCKYLAKVKS</sequence>
<dbReference type="Gene3D" id="1.10.510.10">
    <property type="entry name" value="Transferase(Phosphotransferase) domain 1"/>
    <property type="match status" value="2"/>
</dbReference>
<dbReference type="GO" id="GO:0005524">
    <property type="term" value="F:ATP binding"/>
    <property type="evidence" value="ECO:0007669"/>
    <property type="project" value="UniProtKB-UniRule"/>
</dbReference>
<dbReference type="PROSITE" id="PS00107">
    <property type="entry name" value="PROTEIN_KINASE_ATP"/>
    <property type="match status" value="1"/>
</dbReference>
<organism evidence="4 5">
    <name type="scientific">Dichanthelium oligosanthes</name>
    <dbReference type="NCBI Taxonomy" id="888268"/>
    <lineage>
        <taxon>Eukaryota</taxon>
        <taxon>Viridiplantae</taxon>
        <taxon>Streptophyta</taxon>
        <taxon>Embryophyta</taxon>
        <taxon>Tracheophyta</taxon>
        <taxon>Spermatophyta</taxon>
        <taxon>Magnoliopsida</taxon>
        <taxon>Liliopsida</taxon>
        <taxon>Poales</taxon>
        <taxon>Poaceae</taxon>
        <taxon>PACMAD clade</taxon>
        <taxon>Panicoideae</taxon>
        <taxon>Panicodae</taxon>
        <taxon>Paniceae</taxon>
        <taxon>Dichantheliinae</taxon>
        <taxon>Dichanthelium</taxon>
    </lineage>
</organism>
<dbReference type="InterPro" id="IPR017441">
    <property type="entry name" value="Protein_kinase_ATP_BS"/>
</dbReference>
<dbReference type="GO" id="GO:0004672">
    <property type="term" value="F:protein kinase activity"/>
    <property type="evidence" value="ECO:0007669"/>
    <property type="project" value="InterPro"/>
</dbReference>
<accession>A0A1E5VM41</accession>
<dbReference type="AlphaFoldDB" id="A0A1E5VM41"/>